<organism evidence="5 6">
    <name type="scientific">Luteimonas aestuarii</name>
    <dbReference type="NCBI Taxonomy" id="453837"/>
    <lineage>
        <taxon>Bacteria</taxon>
        <taxon>Pseudomonadati</taxon>
        <taxon>Pseudomonadota</taxon>
        <taxon>Gammaproteobacteria</taxon>
        <taxon>Lysobacterales</taxon>
        <taxon>Lysobacteraceae</taxon>
        <taxon>Luteimonas</taxon>
    </lineage>
</organism>
<evidence type="ECO:0000256" key="2">
    <source>
        <dbReference type="SAM" id="MobiDB-lite"/>
    </source>
</evidence>
<feature type="region of interest" description="Disordered" evidence="2">
    <location>
        <begin position="417"/>
        <end position="580"/>
    </location>
</feature>
<dbReference type="InterPro" id="IPR019734">
    <property type="entry name" value="TPR_rpt"/>
</dbReference>
<accession>A0A4V3ALJ4</accession>
<dbReference type="AlphaFoldDB" id="A0A4V3ALJ4"/>
<dbReference type="Gene3D" id="1.25.40.10">
    <property type="entry name" value="Tetratricopeptide repeat domain"/>
    <property type="match status" value="1"/>
</dbReference>
<dbReference type="InterPro" id="IPR002035">
    <property type="entry name" value="VWF_A"/>
</dbReference>
<keyword evidence="6" id="KW-1185">Reference proteome</keyword>
<feature type="repeat" description="TPR" evidence="1">
    <location>
        <begin position="376"/>
        <end position="409"/>
    </location>
</feature>
<dbReference type="Pfam" id="PF00515">
    <property type="entry name" value="TPR_1"/>
    <property type="match status" value="1"/>
</dbReference>
<dbReference type="PANTHER" id="PTHR22550:SF14">
    <property type="entry name" value="VWFA DOMAIN-CONTAINING PROTEIN"/>
    <property type="match status" value="1"/>
</dbReference>
<dbReference type="Pfam" id="PF13519">
    <property type="entry name" value="VWA_2"/>
    <property type="match status" value="1"/>
</dbReference>
<dbReference type="InterPro" id="IPR050768">
    <property type="entry name" value="UPF0353/GerABKA_families"/>
</dbReference>
<keyword evidence="3" id="KW-0472">Membrane</keyword>
<dbReference type="Proteomes" id="UP000294796">
    <property type="component" value="Unassembled WGS sequence"/>
</dbReference>
<dbReference type="PROSITE" id="PS50293">
    <property type="entry name" value="TPR_REGION"/>
    <property type="match status" value="1"/>
</dbReference>
<evidence type="ECO:0000313" key="5">
    <source>
        <dbReference type="EMBL" id="TDK23271.1"/>
    </source>
</evidence>
<dbReference type="PROSITE" id="PS50005">
    <property type="entry name" value="TPR"/>
    <property type="match status" value="1"/>
</dbReference>
<evidence type="ECO:0000259" key="4">
    <source>
        <dbReference type="SMART" id="SM00327"/>
    </source>
</evidence>
<feature type="compositionally biased region" description="Basic and acidic residues" evidence="2">
    <location>
        <begin position="431"/>
        <end position="442"/>
    </location>
</feature>
<proteinExistence type="predicted"/>
<dbReference type="InterPro" id="IPR036465">
    <property type="entry name" value="vWFA_dom_sf"/>
</dbReference>
<dbReference type="SUPFAM" id="SSF53300">
    <property type="entry name" value="vWA-like"/>
    <property type="match status" value="1"/>
</dbReference>
<dbReference type="OrthoDB" id="9807628at2"/>
<dbReference type="InterPro" id="IPR011990">
    <property type="entry name" value="TPR-like_helical_dom_sf"/>
</dbReference>
<protein>
    <submittedName>
        <fullName evidence="5">VWA domain-containing protein</fullName>
    </submittedName>
</protein>
<keyword evidence="1" id="KW-0802">TPR repeat</keyword>
<dbReference type="EMBL" id="SMTF01000009">
    <property type="protein sequence ID" value="TDK23271.1"/>
    <property type="molecule type" value="Genomic_DNA"/>
</dbReference>
<keyword evidence="3" id="KW-1133">Transmembrane helix</keyword>
<dbReference type="SMART" id="SM00028">
    <property type="entry name" value="TPR"/>
    <property type="match status" value="1"/>
</dbReference>
<dbReference type="RefSeq" id="WP_133322263.1">
    <property type="nucleotide sequence ID" value="NZ_SMTF01000009.1"/>
</dbReference>
<dbReference type="SUPFAM" id="SSF48452">
    <property type="entry name" value="TPR-like"/>
    <property type="match status" value="1"/>
</dbReference>
<sequence length="580" mass="62320">MIAAWEGLQWLRPAWFWALAALPVFAWQWWRVQRREQVWRSAVDPQLLPHLIDRSVTRQGHASLWLRLLAWTLAVLALAGPSWRSIEQPPTAGGTPLVLALELSQATLAADLPPSRLLQARARLATLLQQRQGQPTALVAYADDAFTVAPLSDDTGNIALFLDALAPDIMPVDGSAASRAIAHAMRLLARGDHARGDILLLAASADGDAEAAATRAAAAGHRVSVLGLGRGEGVAYRRGDGSIAQARLDVVALQRVAAAGGGRYLDWDQDAMTVLRAGHDVDRVADGRGVRARQDGGYWLLLPLLLLSLFAFRRGAAVVVLAAGLLVPMLPAHAVEGGLWQRADQARGARMREGIAAYREGNDAAALQAWQGLPGATAAYNRGNALARQGRYEDAIAAYDEALRAQPGMEDAIANRQAVQAAMQRRPPSGGDRDDSRAKPDDGEGTSPQGQGEDGSPRDGSPEPGGDRAPTPPSEQATPPAESEDRPSSRDRDEQPDAQQAADAAQREAMEQALQQDGTQRADDASAGTEGTMAQETDAEREQRQANEAWLRRIPDDPGGLLRARFKREHDRRNGLGEER</sequence>
<feature type="compositionally biased region" description="Basic and acidic residues" evidence="2">
    <location>
        <begin position="568"/>
        <end position="580"/>
    </location>
</feature>
<feature type="compositionally biased region" description="Basic and acidic residues" evidence="2">
    <location>
        <begin position="483"/>
        <end position="495"/>
    </location>
</feature>
<feature type="compositionally biased region" description="Basic and acidic residues" evidence="2">
    <location>
        <begin position="538"/>
        <end position="556"/>
    </location>
</feature>
<evidence type="ECO:0000256" key="1">
    <source>
        <dbReference type="PROSITE-ProRule" id="PRU00339"/>
    </source>
</evidence>
<dbReference type="SMART" id="SM00327">
    <property type="entry name" value="VWA"/>
    <property type="match status" value="1"/>
</dbReference>
<dbReference type="PANTHER" id="PTHR22550">
    <property type="entry name" value="SPORE GERMINATION PROTEIN"/>
    <property type="match status" value="1"/>
</dbReference>
<keyword evidence="3" id="KW-0812">Transmembrane</keyword>
<gene>
    <name evidence="5" type="ORF">E2F46_11745</name>
</gene>
<comment type="caution">
    <text evidence="5">The sequence shown here is derived from an EMBL/GenBank/DDBJ whole genome shotgun (WGS) entry which is preliminary data.</text>
</comment>
<dbReference type="Gene3D" id="3.40.50.410">
    <property type="entry name" value="von Willebrand factor, type A domain"/>
    <property type="match status" value="1"/>
</dbReference>
<feature type="transmembrane region" description="Helical" evidence="3">
    <location>
        <begin position="14"/>
        <end position="30"/>
    </location>
</feature>
<name>A0A4V3ALJ4_9GAMM</name>
<reference evidence="5 6" key="1">
    <citation type="submission" date="2019-03" db="EMBL/GenBank/DDBJ databases">
        <title>Luteimonas zhaokaii sp.nov., isolated from the rectal contents of Plateau pika in Yushu, Qinghai Province, China.</title>
        <authorList>
            <person name="Zhang G."/>
        </authorList>
    </citation>
    <scope>NUCLEOTIDE SEQUENCE [LARGE SCALE GENOMIC DNA]</scope>
    <source>
        <strain evidence="5 6">B9</strain>
    </source>
</reference>
<evidence type="ECO:0000256" key="3">
    <source>
        <dbReference type="SAM" id="Phobius"/>
    </source>
</evidence>
<feature type="domain" description="VWFA" evidence="4">
    <location>
        <begin position="94"/>
        <end position="277"/>
    </location>
</feature>
<evidence type="ECO:0000313" key="6">
    <source>
        <dbReference type="Proteomes" id="UP000294796"/>
    </source>
</evidence>